<comment type="caution">
    <text evidence="3">The sequence shown here is derived from an EMBL/GenBank/DDBJ whole genome shotgun (WGS) entry which is preliminary data.</text>
</comment>
<evidence type="ECO:0000256" key="1">
    <source>
        <dbReference type="SAM" id="MobiDB-lite"/>
    </source>
</evidence>
<proteinExistence type="predicted"/>
<evidence type="ECO:0000313" key="4">
    <source>
        <dbReference type="Proteomes" id="UP001172101"/>
    </source>
</evidence>
<protein>
    <submittedName>
        <fullName evidence="3">Uncharacterized protein</fullName>
    </submittedName>
</protein>
<dbReference type="EMBL" id="JAUIRO010000008">
    <property type="protein sequence ID" value="KAK0703117.1"/>
    <property type="molecule type" value="Genomic_DNA"/>
</dbReference>
<feature type="region of interest" description="Disordered" evidence="1">
    <location>
        <begin position="74"/>
        <end position="109"/>
    </location>
</feature>
<gene>
    <name evidence="3" type="ORF">B0T26DRAFT_876245</name>
</gene>
<feature type="compositionally biased region" description="Low complexity" evidence="1">
    <location>
        <begin position="76"/>
        <end position="85"/>
    </location>
</feature>
<keyword evidence="4" id="KW-1185">Reference proteome</keyword>
<dbReference type="AlphaFoldDB" id="A0AA40DJK6"/>
<dbReference type="RefSeq" id="XP_060289976.1">
    <property type="nucleotide sequence ID" value="XM_060448092.1"/>
</dbReference>
<evidence type="ECO:0000256" key="2">
    <source>
        <dbReference type="SAM" id="SignalP"/>
    </source>
</evidence>
<sequence length="124" mass="13754">MAYMLDRLGLGYFVALFFCLFSANRLGAATEAADRDPRHDDLRGADKATRQLILIDITAKQLALQIVEYEEMAAVQDPQQQQQQPGGPGISRQGGMGDDREPEEDGTGAFFSFGALHAESWWFK</sequence>
<reference evidence="3" key="1">
    <citation type="submission" date="2023-06" db="EMBL/GenBank/DDBJ databases">
        <title>Genome-scale phylogeny and comparative genomics of the fungal order Sordariales.</title>
        <authorList>
            <consortium name="Lawrence Berkeley National Laboratory"/>
            <person name="Hensen N."/>
            <person name="Bonometti L."/>
            <person name="Westerberg I."/>
            <person name="Brannstrom I.O."/>
            <person name="Guillou S."/>
            <person name="Cros-Aarteil S."/>
            <person name="Calhoun S."/>
            <person name="Haridas S."/>
            <person name="Kuo A."/>
            <person name="Mondo S."/>
            <person name="Pangilinan J."/>
            <person name="Riley R."/>
            <person name="LaButti K."/>
            <person name="Andreopoulos B."/>
            <person name="Lipzen A."/>
            <person name="Chen C."/>
            <person name="Yanf M."/>
            <person name="Daum C."/>
            <person name="Ng V."/>
            <person name="Clum A."/>
            <person name="Steindorff A."/>
            <person name="Ohm R."/>
            <person name="Martin F."/>
            <person name="Silar P."/>
            <person name="Natvig D."/>
            <person name="Lalanne C."/>
            <person name="Gautier V."/>
            <person name="Ament-velasquez S.L."/>
            <person name="Kruys A."/>
            <person name="Hutchinson M.I."/>
            <person name="Powell A.J."/>
            <person name="Barry K."/>
            <person name="Miller A.N."/>
            <person name="Grigoriev I.V."/>
            <person name="Debuchy R."/>
            <person name="Gladieux P."/>
            <person name="Thoren M.H."/>
            <person name="Johannesson H."/>
        </authorList>
    </citation>
    <scope>NUCLEOTIDE SEQUENCE</scope>
    <source>
        <strain evidence="3">SMH2392-1A</strain>
    </source>
</reference>
<evidence type="ECO:0000313" key="3">
    <source>
        <dbReference type="EMBL" id="KAK0703117.1"/>
    </source>
</evidence>
<feature type="signal peptide" evidence="2">
    <location>
        <begin position="1"/>
        <end position="29"/>
    </location>
</feature>
<keyword evidence="2" id="KW-0732">Signal</keyword>
<organism evidence="3 4">
    <name type="scientific">Lasiosphaeria miniovina</name>
    <dbReference type="NCBI Taxonomy" id="1954250"/>
    <lineage>
        <taxon>Eukaryota</taxon>
        <taxon>Fungi</taxon>
        <taxon>Dikarya</taxon>
        <taxon>Ascomycota</taxon>
        <taxon>Pezizomycotina</taxon>
        <taxon>Sordariomycetes</taxon>
        <taxon>Sordariomycetidae</taxon>
        <taxon>Sordariales</taxon>
        <taxon>Lasiosphaeriaceae</taxon>
        <taxon>Lasiosphaeria</taxon>
    </lineage>
</organism>
<feature type="chain" id="PRO_5041466330" evidence="2">
    <location>
        <begin position="30"/>
        <end position="124"/>
    </location>
</feature>
<name>A0AA40DJK6_9PEZI</name>
<dbReference type="Proteomes" id="UP001172101">
    <property type="component" value="Unassembled WGS sequence"/>
</dbReference>
<accession>A0AA40DJK6</accession>
<feature type="compositionally biased region" description="Gly residues" evidence="1">
    <location>
        <begin position="86"/>
        <end position="96"/>
    </location>
</feature>
<dbReference type="GeneID" id="85331362"/>